<dbReference type="InterPro" id="IPR045592">
    <property type="entry name" value="DUF6461"/>
</dbReference>
<accession>A0AAV2WGR6</accession>
<name>A0AAV2WGR6_MYCNE</name>
<evidence type="ECO:0000313" key="1">
    <source>
        <dbReference type="EMBL" id="CDQ43375.1"/>
    </source>
</evidence>
<protein>
    <submittedName>
        <fullName evidence="1">Uncharacterized protein</fullName>
    </submittedName>
</protein>
<organism evidence="1 2">
    <name type="scientific">Mycolicibacterium neoaurum</name>
    <name type="common">Mycobacterium neoaurum</name>
    <dbReference type="NCBI Taxonomy" id="1795"/>
    <lineage>
        <taxon>Bacteria</taxon>
        <taxon>Bacillati</taxon>
        <taxon>Actinomycetota</taxon>
        <taxon>Actinomycetes</taxon>
        <taxon>Mycobacteriales</taxon>
        <taxon>Mycobacteriaceae</taxon>
        <taxon>Mycolicibacterium</taxon>
    </lineage>
</organism>
<reference evidence="1" key="1">
    <citation type="submission" date="2014-05" db="EMBL/GenBank/DDBJ databases">
        <authorList>
            <person name="Urmite Genomes"/>
        </authorList>
    </citation>
    <scope>NUCLEOTIDE SEQUENCE</scope>
    <source>
        <strain evidence="1">DSM 44074</strain>
    </source>
</reference>
<dbReference type="Pfam" id="PF20062">
    <property type="entry name" value="DUF6461"/>
    <property type="match status" value="1"/>
</dbReference>
<sequence length="206" mass="22203">MDATIADYLWWQDFRPDWADAHCVTLLDAATPEQVISDLGGHLIDRVTGIDALLAHAAAHAGESYNPTEALIGVACTETGWTMIAEVNGYLGVTHELIRPLTVGRTVVAHFKNINAVYQFAWWRDGRLLTDLDLLFPAERAGDEPDAALHHLKAIGLTLDPDQDVSALNLSAAAFALAERITGVACTPALFERADFTVAVVPMSAG</sequence>
<reference evidence="1" key="2">
    <citation type="submission" date="2015-09" db="EMBL/GenBank/DDBJ databases">
        <title>Draft genome sequence of Mycobacterium neoaurum DSM 44074.</title>
        <authorList>
            <person name="Croce O."/>
            <person name="Robert C."/>
            <person name="Raoult D."/>
            <person name="Drancourt M."/>
        </authorList>
    </citation>
    <scope>NUCLEOTIDE SEQUENCE</scope>
    <source>
        <strain evidence="1">DSM 44074</strain>
    </source>
</reference>
<gene>
    <name evidence="1" type="ORF">BN1047_01240</name>
</gene>
<dbReference type="AlphaFoldDB" id="A0AAV2WGR6"/>
<evidence type="ECO:0000313" key="2">
    <source>
        <dbReference type="Proteomes" id="UP000028864"/>
    </source>
</evidence>
<proteinExistence type="predicted"/>
<dbReference type="EMBL" id="LK021337">
    <property type="protein sequence ID" value="CDQ43375.1"/>
    <property type="molecule type" value="Genomic_DNA"/>
</dbReference>
<dbReference type="Proteomes" id="UP000028864">
    <property type="component" value="Unassembled WGS sequence"/>
</dbReference>
<dbReference type="RefSeq" id="WP_036470645.1">
    <property type="nucleotide sequence ID" value="NZ_JAQIIW010000004.1"/>
</dbReference>